<evidence type="ECO:0000313" key="2">
    <source>
        <dbReference type="Proteomes" id="UP001341840"/>
    </source>
</evidence>
<sequence>MVTRSSPIFKIGKGSAESTQKGSTGCFGVAATFAHKEPCLDLFQVVVGCGKTIDACRLRTLGSHSRFLYFTPHVEEKWNRDKAKYVVEELQGRKHWTLVLIDEPLRYETTRDKGLKNDTSLVIRIQADSVSA</sequence>
<keyword evidence="2" id="KW-1185">Reference proteome</keyword>
<gene>
    <name evidence="1" type="ORF">PIB30_024978</name>
</gene>
<accession>A0ABU6X8B0</accession>
<name>A0ABU6X8B0_9FABA</name>
<dbReference type="EMBL" id="JASCZI010211539">
    <property type="protein sequence ID" value="MED6194061.1"/>
    <property type="molecule type" value="Genomic_DNA"/>
</dbReference>
<dbReference type="Proteomes" id="UP001341840">
    <property type="component" value="Unassembled WGS sequence"/>
</dbReference>
<reference evidence="1 2" key="1">
    <citation type="journal article" date="2023" name="Plants (Basel)">
        <title>Bridging the Gap: Combining Genomics and Transcriptomics Approaches to Understand Stylosanthes scabra, an Orphan Legume from the Brazilian Caatinga.</title>
        <authorList>
            <person name="Ferreira-Neto J.R.C."/>
            <person name="da Silva M.D."/>
            <person name="Binneck E."/>
            <person name="de Melo N.F."/>
            <person name="da Silva R.H."/>
            <person name="de Melo A.L.T.M."/>
            <person name="Pandolfi V."/>
            <person name="Bustamante F.O."/>
            <person name="Brasileiro-Vidal A.C."/>
            <person name="Benko-Iseppon A.M."/>
        </authorList>
    </citation>
    <scope>NUCLEOTIDE SEQUENCE [LARGE SCALE GENOMIC DNA]</scope>
    <source>
        <tissue evidence="1">Leaves</tissue>
    </source>
</reference>
<evidence type="ECO:0000313" key="1">
    <source>
        <dbReference type="EMBL" id="MED6194061.1"/>
    </source>
</evidence>
<organism evidence="1 2">
    <name type="scientific">Stylosanthes scabra</name>
    <dbReference type="NCBI Taxonomy" id="79078"/>
    <lineage>
        <taxon>Eukaryota</taxon>
        <taxon>Viridiplantae</taxon>
        <taxon>Streptophyta</taxon>
        <taxon>Embryophyta</taxon>
        <taxon>Tracheophyta</taxon>
        <taxon>Spermatophyta</taxon>
        <taxon>Magnoliopsida</taxon>
        <taxon>eudicotyledons</taxon>
        <taxon>Gunneridae</taxon>
        <taxon>Pentapetalae</taxon>
        <taxon>rosids</taxon>
        <taxon>fabids</taxon>
        <taxon>Fabales</taxon>
        <taxon>Fabaceae</taxon>
        <taxon>Papilionoideae</taxon>
        <taxon>50 kb inversion clade</taxon>
        <taxon>dalbergioids sensu lato</taxon>
        <taxon>Dalbergieae</taxon>
        <taxon>Pterocarpus clade</taxon>
        <taxon>Stylosanthes</taxon>
    </lineage>
</organism>
<protein>
    <submittedName>
        <fullName evidence="1">Uncharacterized protein</fullName>
    </submittedName>
</protein>
<comment type="caution">
    <text evidence="1">The sequence shown here is derived from an EMBL/GenBank/DDBJ whole genome shotgun (WGS) entry which is preliminary data.</text>
</comment>
<proteinExistence type="predicted"/>